<accession>A0ACA9TW78</accession>
<evidence type="ECO:0000313" key="1">
    <source>
        <dbReference type="EMBL" id="CAG9945143.1"/>
    </source>
</evidence>
<keyword evidence="2" id="KW-1185">Reference proteome</keyword>
<comment type="caution">
    <text evidence="1">The sequence shown here is derived from an EMBL/GenBank/DDBJ whole genome shotgun (WGS) entry which is preliminary data.</text>
</comment>
<reference evidence="1" key="1">
    <citation type="submission" date="2020-04" db="EMBL/GenBank/DDBJ databases">
        <authorList>
            <person name="Broberg M."/>
        </authorList>
    </citation>
    <scope>NUCLEOTIDE SEQUENCE</scope>
</reference>
<organism evidence="1 2">
    <name type="scientific">Clonostachys rosea f. rosea IK726</name>
    <dbReference type="NCBI Taxonomy" id="1349383"/>
    <lineage>
        <taxon>Eukaryota</taxon>
        <taxon>Fungi</taxon>
        <taxon>Dikarya</taxon>
        <taxon>Ascomycota</taxon>
        <taxon>Pezizomycotina</taxon>
        <taxon>Sordariomycetes</taxon>
        <taxon>Hypocreomycetidae</taxon>
        <taxon>Hypocreales</taxon>
        <taxon>Bionectriaceae</taxon>
        <taxon>Clonostachys</taxon>
    </lineage>
</organism>
<sequence>MSPNFTDLLHILNYSLPKLEEGTSAEWRLPGRRQGVPPHAIFASLLLGASGATSEQRRRCKYNNTEWRSKSAGWLKPSPANHGAYAISLPFAGDGPIALYDTADTGKLIKAAIMHWDDVVGKHLLGTSGGVTGDQMIATFQKVFPIAGEGAS</sequence>
<reference evidence="1" key="2">
    <citation type="submission" date="2021-10" db="EMBL/GenBank/DDBJ databases">
        <authorList>
            <person name="Piombo E."/>
        </authorList>
    </citation>
    <scope>NUCLEOTIDE SEQUENCE</scope>
</reference>
<dbReference type="Proteomes" id="UP000836387">
    <property type="component" value="Unassembled WGS sequence"/>
</dbReference>
<protein>
    <submittedName>
        <fullName evidence="1">Uncharacterized protein</fullName>
    </submittedName>
</protein>
<dbReference type="EMBL" id="CADEHS020000008">
    <property type="protein sequence ID" value="CAG9945143.1"/>
    <property type="molecule type" value="Genomic_DNA"/>
</dbReference>
<name>A0ACA9TW78_BIOOC</name>
<gene>
    <name evidence="1" type="ORF">CRV2_00011236</name>
</gene>
<proteinExistence type="predicted"/>
<evidence type="ECO:0000313" key="2">
    <source>
        <dbReference type="Proteomes" id="UP000836387"/>
    </source>
</evidence>